<evidence type="ECO:0000313" key="2">
    <source>
        <dbReference type="Proteomes" id="UP001273166"/>
    </source>
</evidence>
<name>A0AAJ0GPI7_9PEZI</name>
<organism evidence="1 2">
    <name type="scientific">Chaetomium strumarium</name>
    <dbReference type="NCBI Taxonomy" id="1170767"/>
    <lineage>
        <taxon>Eukaryota</taxon>
        <taxon>Fungi</taxon>
        <taxon>Dikarya</taxon>
        <taxon>Ascomycota</taxon>
        <taxon>Pezizomycotina</taxon>
        <taxon>Sordariomycetes</taxon>
        <taxon>Sordariomycetidae</taxon>
        <taxon>Sordariales</taxon>
        <taxon>Chaetomiaceae</taxon>
        <taxon>Chaetomium</taxon>
    </lineage>
</organism>
<accession>A0AAJ0GPI7</accession>
<gene>
    <name evidence="1" type="ORF">B0T15DRAFT_569234</name>
</gene>
<evidence type="ECO:0000313" key="1">
    <source>
        <dbReference type="EMBL" id="KAK3303764.1"/>
    </source>
</evidence>
<keyword evidence="2" id="KW-1185">Reference proteome</keyword>
<dbReference type="RefSeq" id="XP_062719544.1">
    <property type="nucleotide sequence ID" value="XM_062870800.1"/>
</dbReference>
<comment type="caution">
    <text evidence="1">The sequence shown here is derived from an EMBL/GenBank/DDBJ whole genome shotgun (WGS) entry which is preliminary data.</text>
</comment>
<protein>
    <submittedName>
        <fullName evidence="1">Uncharacterized protein</fullName>
    </submittedName>
</protein>
<dbReference type="EMBL" id="JAUDZG010000006">
    <property type="protein sequence ID" value="KAK3303764.1"/>
    <property type="molecule type" value="Genomic_DNA"/>
</dbReference>
<reference evidence="1" key="2">
    <citation type="submission" date="2023-06" db="EMBL/GenBank/DDBJ databases">
        <authorList>
            <consortium name="Lawrence Berkeley National Laboratory"/>
            <person name="Mondo S.J."/>
            <person name="Hensen N."/>
            <person name="Bonometti L."/>
            <person name="Westerberg I."/>
            <person name="Brannstrom I.O."/>
            <person name="Guillou S."/>
            <person name="Cros-Aarteil S."/>
            <person name="Calhoun S."/>
            <person name="Haridas S."/>
            <person name="Kuo A."/>
            <person name="Pangilinan J."/>
            <person name="Riley R."/>
            <person name="Labutti K."/>
            <person name="Andreopoulos B."/>
            <person name="Lipzen A."/>
            <person name="Chen C."/>
            <person name="Yanf M."/>
            <person name="Daum C."/>
            <person name="Ng V."/>
            <person name="Clum A."/>
            <person name="Steindorff A."/>
            <person name="Ohm R."/>
            <person name="Martin F."/>
            <person name="Silar P."/>
            <person name="Natvig D."/>
            <person name="Lalanne C."/>
            <person name="Gautier V."/>
            <person name="Ament-Velasquez S.L."/>
            <person name="Kruys A."/>
            <person name="Hutchinson M.I."/>
            <person name="Powell A.J."/>
            <person name="Barry K."/>
            <person name="Miller A.N."/>
            <person name="Grigoriev I.V."/>
            <person name="Debuchy R."/>
            <person name="Gladieux P."/>
            <person name="Thoren M.H."/>
            <person name="Johannesson H."/>
        </authorList>
    </citation>
    <scope>NUCLEOTIDE SEQUENCE</scope>
    <source>
        <strain evidence="1">CBS 333.67</strain>
    </source>
</reference>
<sequence>MEFEDISYSRETTIAAVADFYTFLTKMYLDESQVAYPPAGGWPEIVNADPAVLRSFGKSDEVLALLARLPYIQYPSGLWDHAAEPTPGHVFINWPDLLSIRDPNDEDPGRTLRLYTEGDFYDIYPPHRASYVFLLDTKLGIIHWGNCSTRIENGEWTVNMIDKIDVEEEAQERSEEEADWRSSAPAWAIQDFFEVLKDQFRKLHWVPISHYSVRNVAEGEYHGEDGMMAMLLDIYRRHGWPDLTVYRKEDCIVNVLKAMKEKYPGSTCYREG</sequence>
<dbReference type="AlphaFoldDB" id="A0AAJ0GPI7"/>
<reference evidence="1" key="1">
    <citation type="journal article" date="2023" name="Mol. Phylogenet. Evol.">
        <title>Genome-scale phylogeny and comparative genomics of the fungal order Sordariales.</title>
        <authorList>
            <person name="Hensen N."/>
            <person name="Bonometti L."/>
            <person name="Westerberg I."/>
            <person name="Brannstrom I.O."/>
            <person name="Guillou S."/>
            <person name="Cros-Aarteil S."/>
            <person name="Calhoun S."/>
            <person name="Haridas S."/>
            <person name="Kuo A."/>
            <person name="Mondo S."/>
            <person name="Pangilinan J."/>
            <person name="Riley R."/>
            <person name="LaButti K."/>
            <person name="Andreopoulos B."/>
            <person name="Lipzen A."/>
            <person name="Chen C."/>
            <person name="Yan M."/>
            <person name="Daum C."/>
            <person name="Ng V."/>
            <person name="Clum A."/>
            <person name="Steindorff A."/>
            <person name="Ohm R.A."/>
            <person name="Martin F."/>
            <person name="Silar P."/>
            <person name="Natvig D.O."/>
            <person name="Lalanne C."/>
            <person name="Gautier V."/>
            <person name="Ament-Velasquez S.L."/>
            <person name="Kruys A."/>
            <person name="Hutchinson M.I."/>
            <person name="Powell A.J."/>
            <person name="Barry K."/>
            <person name="Miller A.N."/>
            <person name="Grigoriev I.V."/>
            <person name="Debuchy R."/>
            <person name="Gladieux P."/>
            <person name="Hiltunen Thoren M."/>
            <person name="Johannesson H."/>
        </authorList>
    </citation>
    <scope>NUCLEOTIDE SEQUENCE</scope>
    <source>
        <strain evidence="1">CBS 333.67</strain>
    </source>
</reference>
<dbReference type="GeneID" id="87889629"/>
<proteinExistence type="predicted"/>
<dbReference type="Proteomes" id="UP001273166">
    <property type="component" value="Unassembled WGS sequence"/>
</dbReference>